<proteinExistence type="predicted"/>
<dbReference type="PROSITE" id="PS51257">
    <property type="entry name" value="PROKAR_LIPOPROTEIN"/>
    <property type="match status" value="1"/>
</dbReference>
<name>A0A840CX28_9BACE</name>
<reference evidence="1" key="1">
    <citation type="submission" date="2020-08" db="EMBL/GenBank/DDBJ databases">
        <title>Genomic Encyclopedia of Type Strains, Phase IV (KMG-IV): sequencing the most valuable type-strain genomes for metagenomic binning, comparative biology and taxonomic classification.</title>
        <authorList>
            <person name="Goeker M."/>
        </authorList>
    </citation>
    <scope>NUCLEOTIDE SEQUENCE [LARGE SCALE GENOMIC DNA]</scope>
    <source>
        <strain evidence="1">DSM 105720</strain>
    </source>
</reference>
<organism evidence="1 2">
    <name type="scientific">Bacteroides reticulotermitis</name>
    <dbReference type="NCBI Taxonomy" id="1133319"/>
    <lineage>
        <taxon>Bacteria</taxon>
        <taxon>Pseudomonadati</taxon>
        <taxon>Bacteroidota</taxon>
        <taxon>Bacteroidia</taxon>
        <taxon>Bacteroidales</taxon>
        <taxon>Bacteroidaceae</taxon>
        <taxon>Bacteroides</taxon>
    </lineage>
</organism>
<dbReference type="AlphaFoldDB" id="A0A840CX28"/>
<gene>
    <name evidence="1" type="ORF">GGR06_001672</name>
</gene>
<dbReference type="Proteomes" id="UP000560658">
    <property type="component" value="Unassembled WGS sequence"/>
</dbReference>
<protein>
    <recommendedName>
        <fullName evidence="3">Bacteroidetes PKD-like domain-containing protein</fullName>
    </recommendedName>
</protein>
<evidence type="ECO:0008006" key="3">
    <source>
        <dbReference type="Google" id="ProtNLM"/>
    </source>
</evidence>
<evidence type="ECO:0000313" key="1">
    <source>
        <dbReference type="EMBL" id="MBB4043886.1"/>
    </source>
</evidence>
<keyword evidence="2" id="KW-1185">Reference proteome</keyword>
<comment type="caution">
    <text evidence="1">The sequence shown here is derived from an EMBL/GenBank/DDBJ whole genome shotgun (WGS) entry which is preliminary data.</text>
</comment>
<accession>A0A840CX28</accession>
<dbReference type="RefSeq" id="WP_044161602.1">
    <property type="nucleotide sequence ID" value="NZ_JACIER010000005.1"/>
</dbReference>
<dbReference type="EMBL" id="JACIER010000005">
    <property type="protein sequence ID" value="MBB4043886.1"/>
    <property type="molecule type" value="Genomic_DNA"/>
</dbReference>
<evidence type="ECO:0000313" key="2">
    <source>
        <dbReference type="Proteomes" id="UP000560658"/>
    </source>
</evidence>
<sequence length="262" mass="29672">MNKNLLILMVISLFSCSNGEEPDYMPSLVTIKSSDEVIGKNQRILLTAVYESDNPNLLLTWYDNDEKINTIPQSDNTYTWYANSLGEHTIKVAITDREKIVTGLIKLNVVQTELATALIGDSKDKVLRTKGTPYNSSPDVLSYKESGVISTYYIKDNKVRKITYEKNINKVFSTKVDYTYPITMFKSAYDNYKSIYGNPVIDSYADLGTSESDIIKYGGYIYSGTMQVSAIFQLNKRRAEIYVGPTRMYSNGFMISEQIEAQ</sequence>